<dbReference type="PANTHER" id="PTHR11537">
    <property type="entry name" value="VOLTAGE-GATED POTASSIUM CHANNEL"/>
    <property type="match status" value="1"/>
</dbReference>
<organism evidence="13 14">
    <name type="scientific">Cyclonatronum proteinivorum</name>
    <dbReference type="NCBI Taxonomy" id="1457365"/>
    <lineage>
        <taxon>Bacteria</taxon>
        <taxon>Pseudomonadati</taxon>
        <taxon>Balneolota</taxon>
        <taxon>Balneolia</taxon>
        <taxon>Balneolales</taxon>
        <taxon>Cyclonatronaceae</taxon>
        <taxon>Cyclonatronum</taxon>
    </lineage>
</organism>
<feature type="transmembrane region" description="Helical" evidence="11">
    <location>
        <begin position="79"/>
        <end position="98"/>
    </location>
</feature>
<keyword evidence="7 11" id="KW-1133">Transmembrane helix</keyword>
<evidence type="ECO:0000256" key="10">
    <source>
        <dbReference type="ARBA" id="ARBA00023303"/>
    </source>
</evidence>
<evidence type="ECO:0000256" key="7">
    <source>
        <dbReference type="ARBA" id="ARBA00022989"/>
    </source>
</evidence>
<dbReference type="GO" id="GO:0008076">
    <property type="term" value="C:voltage-gated potassium channel complex"/>
    <property type="evidence" value="ECO:0007669"/>
    <property type="project" value="InterPro"/>
</dbReference>
<name>A0A345UH68_9BACT</name>
<feature type="transmembrane region" description="Helical" evidence="11">
    <location>
        <begin position="173"/>
        <end position="192"/>
    </location>
</feature>
<evidence type="ECO:0000256" key="4">
    <source>
        <dbReference type="ARBA" id="ARBA00022692"/>
    </source>
</evidence>
<dbReference type="EMBL" id="CP027806">
    <property type="protein sequence ID" value="AXI99819.1"/>
    <property type="molecule type" value="Genomic_DNA"/>
</dbReference>
<keyword evidence="3" id="KW-0633">Potassium transport</keyword>
<feature type="domain" description="Ion transport" evidence="12">
    <location>
        <begin position="17"/>
        <end position="232"/>
    </location>
</feature>
<evidence type="ECO:0000313" key="14">
    <source>
        <dbReference type="Proteomes" id="UP000254808"/>
    </source>
</evidence>
<accession>A0A345UH68</accession>
<dbReference type="OrthoDB" id="9799090at2"/>
<sequence>MNRLRRIVEKDDTRAGRFFDLTIKALILFSLITFSVSTIPGLSEQTIRFLYYSKILTVGIFTLEYLLRIIVAEKKLSYIFSFYGMIDLLAIMPFFLAAGTDLRALRILRFLRLFTLLKATRYTRSVERFRKVYHLVKADIVVFLTATVMLMYLGAVGIYYFENPVQPETFKSVFHSMWWSVATVTTVGYGDIYPVTAGGRVFTFLILLLSICIVAIPAGLIASAFQRVNQDED</sequence>
<gene>
    <name evidence="13" type="ORF">CYPRO_0535</name>
</gene>
<keyword evidence="10 13" id="KW-0407">Ion channel</keyword>
<dbReference type="AlphaFoldDB" id="A0A345UH68"/>
<dbReference type="SUPFAM" id="SSF81324">
    <property type="entry name" value="Voltage-gated potassium channels"/>
    <property type="match status" value="1"/>
</dbReference>
<evidence type="ECO:0000256" key="5">
    <source>
        <dbReference type="ARBA" id="ARBA00022826"/>
    </source>
</evidence>
<evidence type="ECO:0000256" key="11">
    <source>
        <dbReference type="SAM" id="Phobius"/>
    </source>
</evidence>
<keyword evidence="2" id="KW-0813">Transport</keyword>
<keyword evidence="5" id="KW-0631">Potassium channel</keyword>
<dbReference type="PANTHER" id="PTHR11537:SF254">
    <property type="entry name" value="POTASSIUM VOLTAGE-GATED CHANNEL PROTEIN SHAB"/>
    <property type="match status" value="1"/>
</dbReference>
<evidence type="ECO:0000259" key="12">
    <source>
        <dbReference type="Pfam" id="PF00520"/>
    </source>
</evidence>
<dbReference type="GO" id="GO:0001508">
    <property type="term" value="P:action potential"/>
    <property type="evidence" value="ECO:0007669"/>
    <property type="project" value="TreeGrafter"/>
</dbReference>
<dbReference type="InterPro" id="IPR005821">
    <property type="entry name" value="Ion_trans_dom"/>
</dbReference>
<evidence type="ECO:0000256" key="6">
    <source>
        <dbReference type="ARBA" id="ARBA00022958"/>
    </source>
</evidence>
<feature type="transmembrane region" description="Helical" evidence="11">
    <location>
        <begin position="21"/>
        <end position="43"/>
    </location>
</feature>
<feature type="transmembrane region" description="Helical" evidence="11">
    <location>
        <begin position="140"/>
        <end position="161"/>
    </location>
</feature>
<dbReference type="Pfam" id="PF00520">
    <property type="entry name" value="Ion_trans"/>
    <property type="match status" value="1"/>
</dbReference>
<proteinExistence type="predicted"/>
<keyword evidence="6" id="KW-0630">Potassium</keyword>
<evidence type="ECO:0000256" key="1">
    <source>
        <dbReference type="ARBA" id="ARBA00004141"/>
    </source>
</evidence>
<protein>
    <submittedName>
        <fullName evidence="13">Voltage-gated potassium channel</fullName>
    </submittedName>
</protein>
<evidence type="ECO:0000256" key="3">
    <source>
        <dbReference type="ARBA" id="ARBA00022538"/>
    </source>
</evidence>
<reference evidence="13 14" key="1">
    <citation type="submission" date="2018-03" db="EMBL/GenBank/DDBJ databases">
        <title>Phenotypic and genomic properties of Cyclonatronum proteinivorum gen. nov., sp. nov., a haloalkaliphilic bacteroidete from soda lakes possessing Na+-translocating rhodopsin.</title>
        <authorList>
            <person name="Toshchakov S.V."/>
            <person name="Korzhenkov A."/>
            <person name="Samarov N.I."/>
            <person name="Kublanov I.V."/>
            <person name="Muntyan M.S."/>
            <person name="Sorokin D.Y."/>
        </authorList>
    </citation>
    <scope>NUCLEOTIDE SEQUENCE [LARGE SCALE GENOMIC DNA]</scope>
    <source>
        <strain evidence="13 14">Omega</strain>
    </source>
</reference>
<comment type="subcellular location">
    <subcellularLocation>
        <location evidence="1">Membrane</location>
        <topology evidence="1">Multi-pass membrane protein</topology>
    </subcellularLocation>
</comment>
<dbReference type="RefSeq" id="WP_114983156.1">
    <property type="nucleotide sequence ID" value="NZ_CP027806.1"/>
</dbReference>
<dbReference type="Gene3D" id="1.10.287.70">
    <property type="match status" value="1"/>
</dbReference>
<feature type="transmembrane region" description="Helical" evidence="11">
    <location>
        <begin position="204"/>
        <end position="225"/>
    </location>
</feature>
<dbReference type="KEGG" id="cprv:CYPRO_0535"/>
<keyword evidence="14" id="KW-1185">Reference proteome</keyword>
<keyword evidence="8" id="KW-0406">Ion transport</keyword>
<dbReference type="Proteomes" id="UP000254808">
    <property type="component" value="Chromosome"/>
</dbReference>
<evidence type="ECO:0000256" key="2">
    <source>
        <dbReference type="ARBA" id="ARBA00022448"/>
    </source>
</evidence>
<keyword evidence="9 11" id="KW-0472">Membrane</keyword>
<evidence type="ECO:0000256" key="8">
    <source>
        <dbReference type="ARBA" id="ARBA00023065"/>
    </source>
</evidence>
<evidence type="ECO:0000313" key="13">
    <source>
        <dbReference type="EMBL" id="AXI99819.1"/>
    </source>
</evidence>
<keyword evidence="4 11" id="KW-0812">Transmembrane</keyword>
<feature type="transmembrane region" description="Helical" evidence="11">
    <location>
        <begin position="49"/>
        <end position="67"/>
    </location>
</feature>
<dbReference type="GO" id="GO:0005249">
    <property type="term" value="F:voltage-gated potassium channel activity"/>
    <property type="evidence" value="ECO:0007669"/>
    <property type="project" value="InterPro"/>
</dbReference>
<dbReference type="InterPro" id="IPR028325">
    <property type="entry name" value="VG_K_chnl"/>
</dbReference>
<dbReference type="PRINTS" id="PR00169">
    <property type="entry name" value="KCHANNEL"/>
</dbReference>
<evidence type="ECO:0000256" key="9">
    <source>
        <dbReference type="ARBA" id="ARBA00023136"/>
    </source>
</evidence>